<gene>
    <name evidence="3" type="ORF">RMR22_23515</name>
    <name evidence="4" type="ORF">RMS29_24795</name>
</gene>
<keyword evidence="1" id="KW-1133">Transmembrane helix</keyword>
<name>A0AAW9FQZ6_9HYPH</name>
<dbReference type="Pfam" id="PF03703">
    <property type="entry name" value="bPH_2"/>
    <property type="match status" value="1"/>
</dbReference>
<keyword evidence="5" id="KW-1185">Reference proteome</keyword>
<evidence type="ECO:0000313" key="4">
    <source>
        <dbReference type="EMBL" id="MDX8332431.1"/>
    </source>
</evidence>
<feature type="transmembrane region" description="Helical" evidence="1">
    <location>
        <begin position="74"/>
        <end position="96"/>
    </location>
</feature>
<organism evidence="3">
    <name type="scientific">Agrobacterium rosae</name>
    <dbReference type="NCBI Taxonomy" id="1972867"/>
    <lineage>
        <taxon>Bacteria</taxon>
        <taxon>Pseudomonadati</taxon>
        <taxon>Pseudomonadota</taxon>
        <taxon>Alphaproteobacteria</taxon>
        <taxon>Hyphomicrobiales</taxon>
        <taxon>Rhizobiaceae</taxon>
        <taxon>Rhizobium/Agrobacterium group</taxon>
        <taxon>Agrobacterium</taxon>
    </lineage>
</organism>
<dbReference type="PANTHER" id="PTHR37938">
    <property type="entry name" value="BLL0215 PROTEIN"/>
    <property type="match status" value="1"/>
</dbReference>
<dbReference type="PANTHER" id="PTHR37938:SF1">
    <property type="entry name" value="BLL0215 PROTEIN"/>
    <property type="match status" value="1"/>
</dbReference>
<comment type="caution">
    <text evidence="3">The sequence shown here is derived from an EMBL/GenBank/DDBJ whole genome shotgun (WGS) entry which is preliminary data.</text>
</comment>
<reference evidence="3 5" key="1">
    <citation type="journal article" date="2023" name="Phytobiomes J">
        <title>Deciphering the key players within the bacterial microbiota associated with aerial crown gall tumors on rhododendron: Insights into the gallobiome.</title>
        <authorList>
            <person name="Kuzmanovic N."/>
            <person name="Nesme J."/>
            <person name="Wolf J."/>
            <person name="Neumann-Schaal M."/>
            <person name="Petersen J."/>
            <person name="Fernandez-Gnecco G."/>
            <person name="Sproeer C."/>
            <person name="Bunk B."/>
            <person name="Overmann J."/>
            <person name="Sorensen S.J."/>
            <person name="Idczak E."/>
            <person name="Smalla K."/>
        </authorList>
    </citation>
    <scope>NUCLEOTIDE SEQUENCE</scope>
    <source>
        <strain evidence="3">Rho-11.1</strain>
        <strain evidence="4">Rho-14.1</strain>
        <strain evidence="5">rho-14.1</strain>
    </source>
</reference>
<dbReference type="EMBL" id="JAVRAD010000017">
    <property type="protein sequence ID" value="MDX8332431.1"/>
    <property type="molecule type" value="Genomic_DNA"/>
</dbReference>
<keyword evidence="1" id="KW-0472">Membrane</keyword>
<dbReference type="Proteomes" id="UP001277561">
    <property type="component" value="Unassembled WGS sequence"/>
</dbReference>
<dbReference type="InterPro" id="IPR005182">
    <property type="entry name" value="YdbS-like_PH"/>
</dbReference>
<accession>A0AAW9FQZ6</accession>
<keyword evidence="1" id="KW-0812">Transmembrane</keyword>
<proteinExistence type="predicted"/>
<evidence type="ECO:0000313" key="5">
    <source>
        <dbReference type="Proteomes" id="UP001277561"/>
    </source>
</evidence>
<dbReference type="EMBL" id="JAVRAF010000014">
    <property type="protein sequence ID" value="MDX8305223.1"/>
    <property type="molecule type" value="Genomic_DNA"/>
</dbReference>
<protein>
    <submittedName>
        <fullName evidence="3">PH domain-containing protein</fullName>
    </submittedName>
</protein>
<sequence>MIDFTPMRAIETTTTQRLERMGNDMDAENTPEVHKLHWWFFAIKLIPWIILMVVFIIIGQVVALWPILSDFYSQYYYIGAFIILGLMTVGFVIGYLQWIYTTLTLGEGYLVFSQGIISRRVAKIPLQEIASIDLQQSIFQRFLKTGDLVVDMRGASLLRMYGLDDPASIQNRVMEMRRPGRI</sequence>
<dbReference type="RefSeq" id="WP_234624990.1">
    <property type="nucleotide sequence ID" value="NZ_CP192770.1"/>
</dbReference>
<dbReference type="AlphaFoldDB" id="A0AAW9FQZ6"/>
<evidence type="ECO:0000259" key="2">
    <source>
        <dbReference type="Pfam" id="PF03703"/>
    </source>
</evidence>
<evidence type="ECO:0000313" key="3">
    <source>
        <dbReference type="EMBL" id="MDX8305223.1"/>
    </source>
</evidence>
<evidence type="ECO:0000256" key="1">
    <source>
        <dbReference type="SAM" id="Phobius"/>
    </source>
</evidence>
<feature type="domain" description="YdbS-like PH" evidence="2">
    <location>
        <begin position="100"/>
        <end position="172"/>
    </location>
</feature>
<feature type="transmembrane region" description="Helical" evidence="1">
    <location>
        <begin position="45"/>
        <end position="68"/>
    </location>
</feature>